<keyword evidence="2" id="KW-1185">Reference proteome</keyword>
<reference evidence="2" key="1">
    <citation type="submission" date="2017-01" db="EMBL/GenBank/DDBJ databases">
        <title>Comparative genomics of anhydrobiosis in the tardigrade Hypsibius dujardini.</title>
        <authorList>
            <person name="Yoshida Y."/>
            <person name="Koutsovoulos G."/>
            <person name="Laetsch D."/>
            <person name="Stevens L."/>
            <person name="Kumar S."/>
            <person name="Horikawa D."/>
            <person name="Ishino K."/>
            <person name="Komine S."/>
            <person name="Tomita M."/>
            <person name="Blaxter M."/>
            <person name="Arakawa K."/>
        </authorList>
    </citation>
    <scope>NUCLEOTIDE SEQUENCE [LARGE SCALE GENOMIC DNA]</scope>
    <source>
        <strain evidence="2">Z151</strain>
    </source>
</reference>
<organism evidence="1 2">
    <name type="scientific">Hypsibius exemplaris</name>
    <name type="common">Freshwater tardigrade</name>
    <dbReference type="NCBI Taxonomy" id="2072580"/>
    <lineage>
        <taxon>Eukaryota</taxon>
        <taxon>Metazoa</taxon>
        <taxon>Ecdysozoa</taxon>
        <taxon>Tardigrada</taxon>
        <taxon>Eutardigrada</taxon>
        <taxon>Parachela</taxon>
        <taxon>Hypsibioidea</taxon>
        <taxon>Hypsibiidae</taxon>
        <taxon>Hypsibius</taxon>
    </lineage>
</organism>
<gene>
    <name evidence="1" type="ORF">BV898_14129</name>
</gene>
<evidence type="ECO:0000313" key="2">
    <source>
        <dbReference type="Proteomes" id="UP000192578"/>
    </source>
</evidence>
<proteinExistence type="predicted"/>
<protein>
    <submittedName>
        <fullName evidence="1">Uncharacterized protein</fullName>
    </submittedName>
</protein>
<dbReference type="AlphaFoldDB" id="A0A1W0W8P2"/>
<comment type="caution">
    <text evidence="1">The sequence shown here is derived from an EMBL/GenBank/DDBJ whole genome shotgun (WGS) entry which is preliminary data.</text>
</comment>
<dbReference type="EMBL" id="MTYJ01000168">
    <property type="protein sequence ID" value="OQV11553.1"/>
    <property type="molecule type" value="Genomic_DNA"/>
</dbReference>
<accession>A0A1W0W8P2</accession>
<sequence>MHITGPKSFSVCIEIGMPYLGGYTEVNYTTENIGLLASEMNWNMVNPQTGVAIAHLLCQAEILVLL</sequence>
<evidence type="ECO:0000313" key="1">
    <source>
        <dbReference type="EMBL" id="OQV11553.1"/>
    </source>
</evidence>
<dbReference type="Proteomes" id="UP000192578">
    <property type="component" value="Unassembled WGS sequence"/>
</dbReference>
<name>A0A1W0W8P2_HYPEX</name>